<dbReference type="EMBL" id="JBHUMK010000007">
    <property type="protein sequence ID" value="MFD2608065.1"/>
    <property type="molecule type" value="Genomic_DNA"/>
</dbReference>
<accession>A0ABW5NZ47</accession>
<dbReference type="Proteomes" id="UP001597475">
    <property type="component" value="Unassembled WGS sequence"/>
</dbReference>
<gene>
    <name evidence="1" type="ORF">ACFSR9_01235</name>
</gene>
<sequence length="85" mass="9256">MTADLLVIDVLDEDAGLAEVEDNLGRTYQLPAEWLPGAQDGAAYRIQVQGAQVTLTPQEGGARLLMERSKQTLLDFHDRTEGDAS</sequence>
<organism evidence="1 2">
    <name type="scientific">Deinococcus taklimakanensis</name>
    <dbReference type="NCBI Taxonomy" id="536443"/>
    <lineage>
        <taxon>Bacteria</taxon>
        <taxon>Thermotogati</taxon>
        <taxon>Deinococcota</taxon>
        <taxon>Deinococci</taxon>
        <taxon>Deinococcales</taxon>
        <taxon>Deinococcaceae</taxon>
        <taxon>Deinococcus</taxon>
    </lineage>
</organism>
<keyword evidence="2" id="KW-1185">Reference proteome</keyword>
<protein>
    <submittedName>
        <fullName evidence="1">Uncharacterized protein</fullName>
    </submittedName>
</protein>
<evidence type="ECO:0000313" key="1">
    <source>
        <dbReference type="EMBL" id="MFD2608065.1"/>
    </source>
</evidence>
<dbReference type="RefSeq" id="WP_386842278.1">
    <property type="nucleotide sequence ID" value="NZ_JBHUMK010000007.1"/>
</dbReference>
<comment type="caution">
    <text evidence="1">The sequence shown here is derived from an EMBL/GenBank/DDBJ whole genome shotgun (WGS) entry which is preliminary data.</text>
</comment>
<proteinExistence type="predicted"/>
<name>A0ABW5NZ47_9DEIO</name>
<evidence type="ECO:0000313" key="2">
    <source>
        <dbReference type="Proteomes" id="UP001597475"/>
    </source>
</evidence>
<reference evidence="2" key="1">
    <citation type="journal article" date="2019" name="Int. J. Syst. Evol. Microbiol.">
        <title>The Global Catalogue of Microorganisms (GCM) 10K type strain sequencing project: providing services to taxonomists for standard genome sequencing and annotation.</title>
        <authorList>
            <consortium name="The Broad Institute Genomics Platform"/>
            <consortium name="The Broad Institute Genome Sequencing Center for Infectious Disease"/>
            <person name="Wu L."/>
            <person name="Ma J."/>
        </authorList>
    </citation>
    <scope>NUCLEOTIDE SEQUENCE [LARGE SCALE GENOMIC DNA]</scope>
    <source>
        <strain evidence="2">KCTC 33842</strain>
    </source>
</reference>